<name>A0A3G4ZW45_9VIRU</name>
<dbReference type="EMBL" id="MK072134">
    <property type="protein sequence ID" value="AYV79122.1"/>
    <property type="molecule type" value="Genomic_DNA"/>
</dbReference>
<gene>
    <name evidence="1" type="ORF">Faunusvirus3_2</name>
</gene>
<evidence type="ECO:0000313" key="1">
    <source>
        <dbReference type="EMBL" id="AYV79122.1"/>
    </source>
</evidence>
<protein>
    <submittedName>
        <fullName evidence="1">Uncharacterized protein</fullName>
    </submittedName>
</protein>
<accession>A0A3G4ZW45</accession>
<organism evidence="1">
    <name type="scientific">Faunusvirus sp</name>
    <dbReference type="NCBI Taxonomy" id="2487766"/>
    <lineage>
        <taxon>Viruses</taxon>
        <taxon>Varidnaviria</taxon>
        <taxon>Bamfordvirae</taxon>
        <taxon>Nucleocytoviricota</taxon>
        <taxon>Megaviricetes</taxon>
        <taxon>Imitervirales</taxon>
        <taxon>Mimiviridae</taxon>
    </lineage>
</organism>
<proteinExistence type="predicted"/>
<sequence>MQKNLISTSLEYYDRNAERYSKIFKKIGRVTYDIKPSDLDKSKIYLYDKSDKLILSAHFEYLGKYFSSYKLWTYSWSQPEYSKNLTYISRKILEYGLDIDSCKGDSLTQHVKTQLITSRIKIEDPLQLDIQIGLASYLSRQDAILPITLRINDNIPVSANNSYVNYHILYNIEFAGTTL</sequence>
<reference evidence="1" key="1">
    <citation type="submission" date="2018-10" db="EMBL/GenBank/DDBJ databases">
        <title>Hidden diversity of soil giant viruses.</title>
        <authorList>
            <person name="Schulz F."/>
            <person name="Alteio L."/>
            <person name="Goudeau D."/>
            <person name="Ryan E.M."/>
            <person name="Malmstrom R.R."/>
            <person name="Blanchard J."/>
            <person name="Woyke T."/>
        </authorList>
    </citation>
    <scope>NUCLEOTIDE SEQUENCE</scope>
    <source>
        <strain evidence="1">FNV1</strain>
    </source>
</reference>